<dbReference type="EMBL" id="JAPTHD010000007">
    <property type="protein sequence ID" value="MDV5824994.1"/>
    <property type="molecule type" value="Genomic_DNA"/>
</dbReference>
<feature type="domain" description="Response regulatory" evidence="9">
    <location>
        <begin position="748"/>
        <end position="858"/>
    </location>
</feature>
<dbReference type="InterPro" id="IPR005467">
    <property type="entry name" value="His_kinase_dom"/>
</dbReference>
<dbReference type="InterPro" id="IPR036097">
    <property type="entry name" value="HisK_dim/P_sf"/>
</dbReference>
<dbReference type="PRINTS" id="PR00344">
    <property type="entry name" value="BCTRLSENSOR"/>
</dbReference>
<accession>A0ABU3ZZN8</accession>
<name>A0ABU3ZZN8_9SPHN</name>
<sequence length="862" mass="92805">MSGVQGVVPIEETLARVDWTASPLGPPSAWPASLRALMDTIRAARAQIVLFWGPDHVALYNDAYAPSIGTKHPAAFGRPAREHWAELWDDLGPLLRGVYSTGETFSAHDRPFYIERGAEGETVYFDVSYSAARLEDGAIGGVLCIVSETTKRVLAERDLREREAALQRREQQARTQADQLAAIYQASPVGLAVLDADLRYVRVNDMLAQWNGAPAEAHVGRSIAEMIPDLSEQASALFRRVLAGEPVWGQEVVGPTPGRPEGVSVWRENWVPLRDAGGTVSGIAVSCEDVTEERMAQRAVETLNRVGTALAQEHDLERLVQLVTDAGVELSGAAFGAFFYNIVDADGESYRLYALSGVSREAFDGFPMPRNTAVFAPTFEGLGVVRSDDITRDERYGRNAPGKGMPNGHLPVRSYLALPVMARNGGVLGGLFFGHPEAARFTARHEQLLSSLAGQAGVAIENARLLQRVREANEQLEKRVEARTAELEEAHAVLRQSQKMEAMGQLTGGVAHDFNNLLTPIVGNLDLICMRQDIDARTRRLVDAALQSAQKASALVQRLLAFARRQPLQPMAVDLSRLVNDMAGLLASTLGPQIRIMLDCPDGLPCALADANQVEMALLNLSVNARDAMPDGGTLTIRVARGDVAGDQGDLAPGAYLRLSVTDTGQGMDPATLARAVEPFFSTKGVGKGTGLGLSMVHGLASQLGGALQLESHCDRGTSATLWLPVAANDQAAPHQAVSPRAASGAGLVLLVDDEDAVRVTTREMLASLGYEVVEAPSAPAALRLIDDGLRPDMLLSDHMMPDMTGTQLAKMLRERLPATQIVIMSGYADLGSLSPLFPHLPKPFIRADLARALQRDWEDVA</sequence>
<dbReference type="InterPro" id="IPR013656">
    <property type="entry name" value="PAS_4"/>
</dbReference>
<dbReference type="EC" id="2.7.13.3" evidence="2"/>
<evidence type="ECO:0000259" key="10">
    <source>
        <dbReference type="PROSITE" id="PS50113"/>
    </source>
</evidence>
<dbReference type="Pfam" id="PF02518">
    <property type="entry name" value="HATPase_c"/>
    <property type="match status" value="1"/>
</dbReference>
<dbReference type="Gene3D" id="3.30.565.10">
    <property type="entry name" value="Histidine kinase-like ATPase, C-terminal domain"/>
    <property type="match status" value="1"/>
</dbReference>
<evidence type="ECO:0000256" key="6">
    <source>
        <dbReference type="PROSITE-ProRule" id="PRU00169"/>
    </source>
</evidence>
<evidence type="ECO:0000256" key="2">
    <source>
        <dbReference type="ARBA" id="ARBA00012438"/>
    </source>
</evidence>
<dbReference type="InterPro" id="IPR011006">
    <property type="entry name" value="CheY-like_superfamily"/>
</dbReference>
<protein>
    <recommendedName>
        <fullName evidence="2">histidine kinase</fullName>
        <ecNumber evidence="2">2.7.13.3</ecNumber>
    </recommendedName>
</protein>
<dbReference type="Pfam" id="PF13185">
    <property type="entry name" value="GAF_2"/>
    <property type="match status" value="1"/>
</dbReference>
<dbReference type="CDD" id="cd00130">
    <property type="entry name" value="PAS"/>
    <property type="match status" value="1"/>
</dbReference>
<dbReference type="SMART" id="SM00387">
    <property type="entry name" value="HATPase_c"/>
    <property type="match status" value="1"/>
</dbReference>
<dbReference type="InterPro" id="IPR000014">
    <property type="entry name" value="PAS"/>
</dbReference>
<dbReference type="InterPro" id="IPR000700">
    <property type="entry name" value="PAS-assoc_C"/>
</dbReference>
<proteinExistence type="predicted"/>
<evidence type="ECO:0000256" key="5">
    <source>
        <dbReference type="ARBA" id="ARBA00022777"/>
    </source>
</evidence>
<dbReference type="SUPFAM" id="SSF52172">
    <property type="entry name" value="CheY-like"/>
    <property type="match status" value="1"/>
</dbReference>
<evidence type="ECO:0000256" key="3">
    <source>
        <dbReference type="ARBA" id="ARBA00022553"/>
    </source>
</evidence>
<dbReference type="PROSITE" id="PS50109">
    <property type="entry name" value="HIS_KIN"/>
    <property type="match status" value="1"/>
</dbReference>
<dbReference type="InterPro" id="IPR036890">
    <property type="entry name" value="HATPase_C_sf"/>
</dbReference>
<dbReference type="InterPro" id="IPR003594">
    <property type="entry name" value="HATPase_dom"/>
</dbReference>
<dbReference type="Gene3D" id="3.30.450.40">
    <property type="match status" value="1"/>
</dbReference>
<dbReference type="Gene3D" id="1.10.287.130">
    <property type="match status" value="1"/>
</dbReference>
<dbReference type="Gene3D" id="3.30.450.20">
    <property type="entry name" value="PAS domain"/>
    <property type="match status" value="2"/>
</dbReference>
<keyword evidence="7" id="KW-0175">Coiled coil</keyword>
<dbReference type="SMART" id="SM00388">
    <property type="entry name" value="HisKA"/>
    <property type="match status" value="1"/>
</dbReference>
<dbReference type="PROSITE" id="PS50110">
    <property type="entry name" value="RESPONSE_REGULATORY"/>
    <property type="match status" value="1"/>
</dbReference>
<dbReference type="InterPro" id="IPR001789">
    <property type="entry name" value="Sig_transdc_resp-reg_receiver"/>
</dbReference>
<gene>
    <name evidence="11" type="ORF">O0R41_15415</name>
</gene>
<dbReference type="InterPro" id="IPR003661">
    <property type="entry name" value="HisK_dim/P_dom"/>
</dbReference>
<keyword evidence="4" id="KW-0808">Transferase</keyword>
<comment type="caution">
    <text evidence="11">The sequence shown here is derived from an EMBL/GenBank/DDBJ whole genome shotgun (WGS) entry which is preliminary data.</text>
</comment>
<keyword evidence="5" id="KW-0418">Kinase</keyword>
<dbReference type="InterPro" id="IPR035965">
    <property type="entry name" value="PAS-like_dom_sf"/>
</dbReference>
<dbReference type="NCBIfam" id="TIGR00229">
    <property type="entry name" value="sensory_box"/>
    <property type="match status" value="1"/>
</dbReference>
<dbReference type="SUPFAM" id="SSF47384">
    <property type="entry name" value="Homodimeric domain of signal transducing histidine kinase"/>
    <property type="match status" value="1"/>
</dbReference>
<dbReference type="SUPFAM" id="SSF55781">
    <property type="entry name" value="GAF domain-like"/>
    <property type="match status" value="1"/>
</dbReference>
<dbReference type="Pfam" id="PF00512">
    <property type="entry name" value="HisKA"/>
    <property type="match status" value="1"/>
</dbReference>
<dbReference type="PANTHER" id="PTHR43065">
    <property type="entry name" value="SENSOR HISTIDINE KINASE"/>
    <property type="match status" value="1"/>
</dbReference>
<dbReference type="PROSITE" id="PS50113">
    <property type="entry name" value="PAC"/>
    <property type="match status" value="1"/>
</dbReference>
<dbReference type="Gene3D" id="3.40.50.2300">
    <property type="match status" value="1"/>
</dbReference>
<dbReference type="Pfam" id="PF08448">
    <property type="entry name" value="PAS_4"/>
    <property type="match status" value="1"/>
</dbReference>
<evidence type="ECO:0000256" key="7">
    <source>
        <dbReference type="SAM" id="Coils"/>
    </source>
</evidence>
<keyword evidence="12" id="KW-1185">Reference proteome</keyword>
<dbReference type="PANTHER" id="PTHR43065:SF42">
    <property type="entry name" value="TWO-COMPONENT SENSOR PPRA"/>
    <property type="match status" value="1"/>
</dbReference>
<reference evidence="12" key="1">
    <citation type="journal article" date="2022" name="J Environ Chem Eng">
        <title>Biodegradation of petroleum oil using a constructed nonpathogenic and heavy metal-tolerant bacterial consortium isolated from marine sponges.</title>
        <authorList>
            <person name="Dechsakulwatana C."/>
            <person name="Rungsihiranrut A."/>
            <person name="Muangchinda C."/>
            <person name="Ningthoujam R."/>
            <person name="Klankeo P."/>
            <person name="Pinyakong O."/>
        </authorList>
    </citation>
    <scope>NUCLEOTIDE SEQUENCE [LARGE SCALE GENOMIC DNA]</scope>
    <source>
        <strain evidence="12">MO2-4</strain>
    </source>
</reference>
<evidence type="ECO:0000313" key="11">
    <source>
        <dbReference type="EMBL" id="MDV5824994.1"/>
    </source>
</evidence>
<feature type="domain" description="PAC" evidence="10">
    <location>
        <begin position="108"/>
        <end position="161"/>
    </location>
</feature>
<evidence type="ECO:0000259" key="9">
    <source>
        <dbReference type="PROSITE" id="PS50110"/>
    </source>
</evidence>
<feature type="modified residue" description="4-aspartylphosphate" evidence="6">
    <location>
        <position position="798"/>
    </location>
</feature>
<dbReference type="InterPro" id="IPR029016">
    <property type="entry name" value="GAF-like_dom_sf"/>
</dbReference>
<dbReference type="InterPro" id="IPR004358">
    <property type="entry name" value="Sig_transdc_His_kin-like_C"/>
</dbReference>
<dbReference type="Proteomes" id="UP001185984">
    <property type="component" value="Unassembled WGS sequence"/>
</dbReference>
<dbReference type="InterPro" id="IPR003018">
    <property type="entry name" value="GAF"/>
</dbReference>
<evidence type="ECO:0000256" key="1">
    <source>
        <dbReference type="ARBA" id="ARBA00000085"/>
    </source>
</evidence>
<dbReference type="Pfam" id="PF00072">
    <property type="entry name" value="Response_reg"/>
    <property type="match status" value="1"/>
</dbReference>
<feature type="domain" description="Histidine kinase" evidence="8">
    <location>
        <begin position="509"/>
        <end position="728"/>
    </location>
</feature>
<evidence type="ECO:0000313" key="12">
    <source>
        <dbReference type="Proteomes" id="UP001185984"/>
    </source>
</evidence>
<dbReference type="SUPFAM" id="SSF55874">
    <property type="entry name" value="ATPase domain of HSP90 chaperone/DNA topoisomerase II/histidine kinase"/>
    <property type="match status" value="1"/>
</dbReference>
<organism evidence="11 12">
    <name type="scientific">Sphingobium naphthae</name>
    <dbReference type="NCBI Taxonomy" id="1886786"/>
    <lineage>
        <taxon>Bacteria</taxon>
        <taxon>Pseudomonadati</taxon>
        <taxon>Pseudomonadota</taxon>
        <taxon>Alphaproteobacteria</taxon>
        <taxon>Sphingomonadales</taxon>
        <taxon>Sphingomonadaceae</taxon>
        <taxon>Sphingobium</taxon>
    </lineage>
</organism>
<dbReference type="SUPFAM" id="SSF55785">
    <property type="entry name" value="PYP-like sensor domain (PAS domain)"/>
    <property type="match status" value="2"/>
</dbReference>
<dbReference type="SMART" id="SM00448">
    <property type="entry name" value="REC"/>
    <property type="match status" value="1"/>
</dbReference>
<feature type="coiled-coil region" evidence="7">
    <location>
        <begin position="462"/>
        <end position="493"/>
    </location>
</feature>
<keyword evidence="3 6" id="KW-0597">Phosphoprotein</keyword>
<dbReference type="RefSeq" id="WP_317517637.1">
    <property type="nucleotide sequence ID" value="NZ_JAPTHD010000007.1"/>
</dbReference>
<evidence type="ECO:0000256" key="4">
    <source>
        <dbReference type="ARBA" id="ARBA00022679"/>
    </source>
</evidence>
<evidence type="ECO:0000259" key="8">
    <source>
        <dbReference type="PROSITE" id="PS50109"/>
    </source>
</evidence>
<comment type="catalytic activity">
    <reaction evidence="1">
        <text>ATP + protein L-histidine = ADP + protein N-phospho-L-histidine.</text>
        <dbReference type="EC" id="2.7.13.3"/>
    </reaction>
</comment>
<dbReference type="SMART" id="SM00065">
    <property type="entry name" value="GAF"/>
    <property type="match status" value="1"/>
</dbReference>